<protein>
    <submittedName>
        <fullName evidence="2">Uncharacterized protein</fullName>
    </submittedName>
</protein>
<accession>A0A3N4H972</accession>
<keyword evidence="3" id="KW-1185">Reference proteome</keyword>
<organism evidence="2 3">
    <name type="scientific">Ascobolus immersus RN42</name>
    <dbReference type="NCBI Taxonomy" id="1160509"/>
    <lineage>
        <taxon>Eukaryota</taxon>
        <taxon>Fungi</taxon>
        <taxon>Dikarya</taxon>
        <taxon>Ascomycota</taxon>
        <taxon>Pezizomycotina</taxon>
        <taxon>Pezizomycetes</taxon>
        <taxon>Pezizales</taxon>
        <taxon>Ascobolaceae</taxon>
        <taxon>Ascobolus</taxon>
    </lineage>
</organism>
<feature type="compositionally biased region" description="Basic and acidic residues" evidence="1">
    <location>
        <begin position="28"/>
        <end position="41"/>
    </location>
</feature>
<feature type="region of interest" description="Disordered" evidence="1">
    <location>
        <begin position="1"/>
        <end position="42"/>
    </location>
</feature>
<gene>
    <name evidence="2" type="ORF">BJ508DRAFT_315790</name>
</gene>
<dbReference type="EMBL" id="ML119954">
    <property type="protein sequence ID" value="RPA71243.1"/>
    <property type="molecule type" value="Genomic_DNA"/>
</dbReference>
<sequence>MVDRPPDGDGDRDPSRDHYGHYAPAVTPHDDATPRYAHDPDALNSYYQATGSHDYRHHPRQYATYDARDEDDTLYHHQIRDERTGLLTTNLKPHEPPTAEEQAVIDAKYEAGKPDPNSLEWLRAKARFEMDLKAARTLKEQTDMRDKENEKIRVDVVAIHGMVLFLGKDQGGWELHTFKNNLLQFQWMNSCHNLSNKRPIFTKPPEIEPLMLISSNEITY</sequence>
<evidence type="ECO:0000256" key="1">
    <source>
        <dbReference type="SAM" id="MobiDB-lite"/>
    </source>
</evidence>
<feature type="compositionally biased region" description="Basic and acidic residues" evidence="1">
    <location>
        <begin position="1"/>
        <end position="20"/>
    </location>
</feature>
<dbReference type="AlphaFoldDB" id="A0A3N4H972"/>
<name>A0A3N4H972_ASCIM</name>
<dbReference type="Proteomes" id="UP000275078">
    <property type="component" value="Unassembled WGS sequence"/>
</dbReference>
<evidence type="ECO:0000313" key="3">
    <source>
        <dbReference type="Proteomes" id="UP000275078"/>
    </source>
</evidence>
<proteinExistence type="predicted"/>
<evidence type="ECO:0000313" key="2">
    <source>
        <dbReference type="EMBL" id="RPA71243.1"/>
    </source>
</evidence>
<reference evidence="2 3" key="1">
    <citation type="journal article" date="2018" name="Nat. Ecol. Evol.">
        <title>Pezizomycetes genomes reveal the molecular basis of ectomycorrhizal truffle lifestyle.</title>
        <authorList>
            <person name="Murat C."/>
            <person name="Payen T."/>
            <person name="Noel B."/>
            <person name="Kuo A."/>
            <person name="Morin E."/>
            <person name="Chen J."/>
            <person name="Kohler A."/>
            <person name="Krizsan K."/>
            <person name="Balestrini R."/>
            <person name="Da Silva C."/>
            <person name="Montanini B."/>
            <person name="Hainaut M."/>
            <person name="Levati E."/>
            <person name="Barry K.W."/>
            <person name="Belfiori B."/>
            <person name="Cichocki N."/>
            <person name="Clum A."/>
            <person name="Dockter R.B."/>
            <person name="Fauchery L."/>
            <person name="Guy J."/>
            <person name="Iotti M."/>
            <person name="Le Tacon F."/>
            <person name="Lindquist E.A."/>
            <person name="Lipzen A."/>
            <person name="Malagnac F."/>
            <person name="Mello A."/>
            <person name="Molinier V."/>
            <person name="Miyauchi S."/>
            <person name="Poulain J."/>
            <person name="Riccioni C."/>
            <person name="Rubini A."/>
            <person name="Sitrit Y."/>
            <person name="Splivallo R."/>
            <person name="Traeger S."/>
            <person name="Wang M."/>
            <person name="Zifcakova L."/>
            <person name="Wipf D."/>
            <person name="Zambonelli A."/>
            <person name="Paolocci F."/>
            <person name="Nowrousian M."/>
            <person name="Ottonello S."/>
            <person name="Baldrian P."/>
            <person name="Spatafora J.W."/>
            <person name="Henrissat B."/>
            <person name="Nagy L.G."/>
            <person name="Aury J.M."/>
            <person name="Wincker P."/>
            <person name="Grigoriev I.V."/>
            <person name="Bonfante P."/>
            <person name="Martin F.M."/>
        </authorList>
    </citation>
    <scope>NUCLEOTIDE SEQUENCE [LARGE SCALE GENOMIC DNA]</scope>
    <source>
        <strain evidence="2 3">RN42</strain>
    </source>
</reference>